<dbReference type="Proteomes" id="UP000326759">
    <property type="component" value="Unassembled WGS sequence"/>
</dbReference>
<gene>
    <name evidence="1" type="ORF">Anas_00285</name>
</gene>
<dbReference type="AlphaFoldDB" id="A0A5N5TKA3"/>
<comment type="caution">
    <text evidence="1">The sequence shown here is derived from an EMBL/GenBank/DDBJ whole genome shotgun (WGS) entry which is preliminary data.</text>
</comment>
<feature type="non-terminal residue" evidence="1">
    <location>
        <position position="146"/>
    </location>
</feature>
<protein>
    <submittedName>
        <fullName evidence="1">Uncharacterized protein</fullName>
    </submittedName>
</protein>
<name>A0A5N5TKA3_9CRUS</name>
<reference evidence="1 2" key="1">
    <citation type="journal article" date="2019" name="PLoS Biol.">
        <title>Sex chromosomes control vertical transmission of feminizing Wolbachia symbionts in an isopod.</title>
        <authorList>
            <person name="Becking T."/>
            <person name="Chebbi M.A."/>
            <person name="Giraud I."/>
            <person name="Moumen B."/>
            <person name="Laverre T."/>
            <person name="Caubet Y."/>
            <person name="Peccoud J."/>
            <person name="Gilbert C."/>
            <person name="Cordaux R."/>
        </authorList>
    </citation>
    <scope>NUCLEOTIDE SEQUENCE [LARGE SCALE GENOMIC DNA]</scope>
    <source>
        <strain evidence="1">ANa2</strain>
        <tissue evidence="1">Whole body excluding digestive tract and cuticle</tissue>
    </source>
</reference>
<proteinExistence type="predicted"/>
<organism evidence="1 2">
    <name type="scientific">Armadillidium nasatum</name>
    <dbReference type="NCBI Taxonomy" id="96803"/>
    <lineage>
        <taxon>Eukaryota</taxon>
        <taxon>Metazoa</taxon>
        <taxon>Ecdysozoa</taxon>
        <taxon>Arthropoda</taxon>
        <taxon>Crustacea</taxon>
        <taxon>Multicrustacea</taxon>
        <taxon>Malacostraca</taxon>
        <taxon>Eumalacostraca</taxon>
        <taxon>Peracarida</taxon>
        <taxon>Isopoda</taxon>
        <taxon>Oniscidea</taxon>
        <taxon>Crinocheta</taxon>
        <taxon>Armadillidiidae</taxon>
        <taxon>Armadillidium</taxon>
    </lineage>
</organism>
<evidence type="ECO:0000313" key="1">
    <source>
        <dbReference type="EMBL" id="KAB7506576.1"/>
    </source>
</evidence>
<keyword evidence="2" id="KW-1185">Reference proteome</keyword>
<evidence type="ECO:0000313" key="2">
    <source>
        <dbReference type="Proteomes" id="UP000326759"/>
    </source>
</evidence>
<sequence length="146" mass="15858">MQQLMAGSSVPTIESVIPSLPVHRIALDLNWYLQLVRNRCCVGEGGGHECGELLSHLDYNDILLIMSSKYFNLSLLPQAFRLGLNMTLQVNSHSHDTSSVDTADSEGSSVNEVSEPPLLSASKAVLLQQINSVVSEIPKGLLVFNP</sequence>
<accession>A0A5N5TKA3</accession>
<dbReference type="EMBL" id="SEYY01000739">
    <property type="protein sequence ID" value="KAB7506576.1"/>
    <property type="molecule type" value="Genomic_DNA"/>
</dbReference>